<evidence type="ECO:0000256" key="6">
    <source>
        <dbReference type="ARBA" id="ARBA00022958"/>
    </source>
</evidence>
<keyword evidence="9 10" id="KW-0472">Membrane</keyword>
<feature type="compositionally biased region" description="Acidic residues" evidence="11">
    <location>
        <begin position="370"/>
        <end position="405"/>
    </location>
</feature>
<feature type="compositionally biased region" description="Polar residues" evidence="11">
    <location>
        <begin position="406"/>
        <end position="434"/>
    </location>
</feature>
<keyword evidence="3 10" id="KW-0813">Transport</keyword>
<name>A0A0A8L9D8_9SACH</name>
<evidence type="ECO:0000256" key="1">
    <source>
        <dbReference type="ARBA" id="ARBA00004141"/>
    </source>
</evidence>
<dbReference type="GO" id="GO:1990573">
    <property type="term" value="P:potassium ion import across plasma membrane"/>
    <property type="evidence" value="ECO:0007669"/>
    <property type="project" value="TreeGrafter"/>
</dbReference>
<sequence length="1068" mass="121933">MVRNPTVQNIQTYRKTLGHRIRDVIEHLTRKADPFVKFLFPNFIAFHYFYIITFTLICSIMIYPVKNFAYIDILFLATGAATQGGLNTVDLNNLTLYQQVILYITAILTDPIFIHSGLAFVRFYWFERYFDGIRDWSKRDFEMRRTMTLRQRELTKNTTNDNNSRSHSQGPLNFLTRTFTHGDKDAGNFQVRLFRGEVVKRDEDNNDETNNDVENKKEDSNEESSSRPRPQLKDSDTSERFISRRKSRDINPADMYRSIAMLQDRHENADNAKGPALVIKSPAEREKDIQEAQRLQKEREEQQGQSIQFKVEPRPTKSAKPAAESSGLRMPFTQRKRPSFFKGSQHAKLIRDKLRRRSEGSFIPANKKEEDEEEEEEEEEEEGHDADMEGSSDDEDAIESFDDEQQSLSELNSGNGSYQQTLHSNAVSEPSLETQDIEEDDEELSSLPADMSYYGMHPGGQPRNRLKRTMTSNYLSYEPEVGRNSTFVNLSESQKVELGGVEYRSTKLLCLILSIYYIGFIIMAMIVFVAWIEPMHNYKEMIREHGISPTWWGFWTGMSCFTDLGLTLTPDSMMSFDKSVYVLTWMMWFIIVGNTGFPILLRFIIWVLFKISPDLSLRKDSLGFLLDHPRRCFTMLFPKAATWWLFLILIGLNVIDLILFIVLDLNAEVVKDLSAGYKVLDGLFQAVSTRTAGFTVLDLSQLHPSVQVSYMLMMYVSVMPLAISIRRTNVYEEQSLGVYGNAEQNENDGSEKSTRNFIGAHLRRQLSFDLWYMFLGLFIICICEGPEIQNANKPSFTIFQCLFEVVSAYGTVGLSLGYPGTSQSFSAQFTVISKLVIIAMLIRGRHRGLPYTLDRAIILPSAKLKENDLLHEITHSRKPTIGLTGSVSHDNRAESVGDMSSTFTNNRMNVLRSRSRSVWHGLTSAFSMGHQPKLNHALTTRTLDDTINTHYTPSGRSDESFSNRSLPFNDDRSYPMHKMEPDYHFIDRSSSPADSHVFKSSFNLGLSDFHANTVDAFEHSNSNSNSNTNSKNTETSSSAQVFTRVHSTSSLHSPHSTGSLKTLNTSPQ</sequence>
<keyword evidence="7 10" id="KW-1133">Transmembrane helix</keyword>
<feature type="transmembrane region" description="Helical" evidence="10">
    <location>
        <begin position="508"/>
        <end position="532"/>
    </location>
</feature>
<keyword evidence="4 10" id="KW-0633">Potassium transport</keyword>
<dbReference type="Pfam" id="PF02386">
    <property type="entry name" value="TrkH"/>
    <property type="match status" value="1"/>
</dbReference>
<evidence type="ECO:0000256" key="9">
    <source>
        <dbReference type="ARBA" id="ARBA00023136"/>
    </source>
</evidence>
<dbReference type="InterPro" id="IPR003445">
    <property type="entry name" value="Cat_transpt"/>
</dbReference>
<evidence type="ECO:0000313" key="12">
    <source>
        <dbReference type="EMBL" id="CDO94765.1"/>
    </source>
</evidence>
<feature type="compositionally biased region" description="Low complexity" evidence="11">
    <location>
        <begin position="1046"/>
        <end position="1060"/>
    </location>
</feature>
<dbReference type="OrthoDB" id="9999863at2759"/>
<feature type="region of interest" description="Disordered" evidence="11">
    <location>
        <begin position="1020"/>
        <end position="1068"/>
    </location>
</feature>
<feature type="transmembrane region" description="Helical" evidence="10">
    <location>
        <begin position="708"/>
        <end position="725"/>
    </location>
</feature>
<gene>
    <name evidence="12" type="ORF">KLDO_g3021</name>
</gene>
<dbReference type="EMBL" id="CCBQ010000040">
    <property type="protein sequence ID" value="CDO94765.1"/>
    <property type="molecule type" value="Genomic_DNA"/>
</dbReference>
<feature type="transmembrane region" description="Helical" evidence="10">
    <location>
        <begin position="770"/>
        <end position="786"/>
    </location>
</feature>
<dbReference type="NCBIfam" id="TIGR00934">
    <property type="entry name" value="2a38euk"/>
    <property type="match status" value="1"/>
</dbReference>
<feature type="compositionally biased region" description="Low complexity" evidence="11">
    <location>
        <begin position="1020"/>
        <end position="1038"/>
    </location>
</feature>
<dbReference type="InterPro" id="IPR004773">
    <property type="entry name" value="K/Na_transp_Trk1/HKT1"/>
</dbReference>
<feature type="region of interest" description="Disordered" evidence="11">
    <location>
        <begin position="946"/>
        <end position="974"/>
    </location>
</feature>
<dbReference type="PANTHER" id="PTHR31064">
    <property type="entry name" value="POTASSIUM TRANSPORT PROTEIN DDB_G0292412-RELATED"/>
    <property type="match status" value="1"/>
</dbReference>
<feature type="compositionally biased region" description="Polar residues" evidence="11">
    <location>
        <begin position="156"/>
        <end position="177"/>
    </location>
</feature>
<feature type="transmembrane region" description="Helical" evidence="10">
    <location>
        <begin position="580"/>
        <end position="609"/>
    </location>
</feature>
<dbReference type="Proteomes" id="UP000031516">
    <property type="component" value="Unassembled WGS sequence"/>
</dbReference>
<evidence type="ECO:0000256" key="3">
    <source>
        <dbReference type="ARBA" id="ARBA00022448"/>
    </source>
</evidence>
<proteinExistence type="inferred from homology"/>
<dbReference type="PANTHER" id="PTHR31064:SF30">
    <property type="entry name" value="HIGH-AFFINITY POTASSIUM TRANSPORT PROTEIN-RELATED"/>
    <property type="match status" value="1"/>
</dbReference>
<evidence type="ECO:0000256" key="8">
    <source>
        <dbReference type="ARBA" id="ARBA00023065"/>
    </source>
</evidence>
<evidence type="ECO:0000313" key="13">
    <source>
        <dbReference type="Proteomes" id="UP000031516"/>
    </source>
</evidence>
<feature type="transmembrane region" description="Helical" evidence="10">
    <location>
        <begin position="643"/>
        <end position="663"/>
    </location>
</feature>
<keyword evidence="5 10" id="KW-0812">Transmembrane</keyword>
<keyword evidence="13" id="KW-1185">Reference proteome</keyword>
<evidence type="ECO:0000256" key="4">
    <source>
        <dbReference type="ARBA" id="ARBA00022538"/>
    </source>
</evidence>
<evidence type="ECO:0000256" key="11">
    <source>
        <dbReference type="SAM" id="MobiDB-lite"/>
    </source>
</evidence>
<accession>A0A0A8L9D8</accession>
<feature type="transmembrane region" description="Helical" evidence="10">
    <location>
        <begin position="824"/>
        <end position="842"/>
    </location>
</feature>
<dbReference type="InterPro" id="IPR015958">
    <property type="entry name" value="Trk1_fungi"/>
</dbReference>
<dbReference type="InterPro" id="IPR051143">
    <property type="entry name" value="TrkH_K-transport"/>
</dbReference>
<reference evidence="12 13" key="1">
    <citation type="submission" date="2014-03" db="EMBL/GenBank/DDBJ databases">
        <title>The genome of Kluyveromyces dobzhanskii.</title>
        <authorList>
            <person name="Nystedt B."/>
            <person name="Astrom S."/>
        </authorList>
    </citation>
    <scope>NUCLEOTIDE SEQUENCE [LARGE SCALE GENOMIC DNA]</scope>
    <source>
        <strain evidence="12 13">CBS 2104</strain>
    </source>
</reference>
<feature type="compositionally biased region" description="Basic and acidic residues" evidence="11">
    <location>
        <begin position="282"/>
        <end position="302"/>
    </location>
</feature>
<dbReference type="GO" id="GO:0030007">
    <property type="term" value="P:intracellular potassium ion homeostasis"/>
    <property type="evidence" value="ECO:0007669"/>
    <property type="project" value="UniProtKB-UniRule"/>
</dbReference>
<evidence type="ECO:0000256" key="5">
    <source>
        <dbReference type="ARBA" id="ARBA00022692"/>
    </source>
</evidence>
<comment type="caution">
    <text evidence="12">The sequence shown here is derived from an EMBL/GenBank/DDBJ whole genome shotgun (WGS) entry which is preliminary data.</text>
</comment>
<feature type="region of interest" description="Disordered" evidence="11">
    <location>
        <begin position="152"/>
        <end position="177"/>
    </location>
</feature>
<evidence type="ECO:0000256" key="10">
    <source>
        <dbReference type="PIRNR" id="PIRNR002450"/>
    </source>
</evidence>
<dbReference type="GO" id="GO:0005886">
    <property type="term" value="C:plasma membrane"/>
    <property type="evidence" value="ECO:0007669"/>
    <property type="project" value="InterPro"/>
</dbReference>
<feature type="region of interest" description="Disordered" evidence="11">
    <location>
        <begin position="200"/>
        <end position="249"/>
    </location>
</feature>
<comment type="subcellular location">
    <subcellularLocation>
        <location evidence="1">Membrane</location>
        <topology evidence="1">Multi-pass membrane protein</topology>
    </subcellularLocation>
</comment>
<dbReference type="PIRSF" id="PIRSF002450">
    <property type="entry name" value="K+_transpter_TRK"/>
    <property type="match status" value="1"/>
</dbReference>
<feature type="transmembrane region" description="Helical" evidence="10">
    <location>
        <begin position="43"/>
        <end position="63"/>
    </location>
</feature>
<dbReference type="AlphaFoldDB" id="A0A0A8L9D8"/>
<protein>
    <recommendedName>
        <fullName evidence="10">Potassium transport protein</fullName>
    </recommendedName>
</protein>
<feature type="compositionally biased region" description="Basic and acidic residues" evidence="11">
    <location>
        <begin position="231"/>
        <end position="242"/>
    </location>
</feature>
<feature type="transmembrane region" description="Helical" evidence="10">
    <location>
        <begin position="798"/>
        <end position="818"/>
    </location>
</feature>
<comment type="similarity">
    <text evidence="2 10">Belongs to the TrkH potassium transport family.</text>
</comment>
<evidence type="ECO:0000256" key="2">
    <source>
        <dbReference type="ARBA" id="ARBA00009137"/>
    </source>
</evidence>
<feature type="region of interest" description="Disordered" evidence="11">
    <location>
        <begin position="277"/>
        <end position="444"/>
    </location>
</feature>
<feature type="compositionally biased region" description="Acidic residues" evidence="11">
    <location>
        <begin position="435"/>
        <end position="444"/>
    </location>
</feature>
<keyword evidence="8 10" id="KW-0406">Ion transport</keyword>
<dbReference type="GO" id="GO:0140107">
    <property type="term" value="F:high-affinity potassium ion transmembrane transporter activity"/>
    <property type="evidence" value="ECO:0007669"/>
    <property type="project" value="TreeGrafter"/>
</dbReference>
<feature type="transmembrane region" description="Helical" evidence="10">
    <location>
        <begin position="101"/>
        <end position="125"/>
    </location>
</feature>
<keyword evidence="6 10" id="KW-0630">Potassium</keyword>
<evidence type="ECO:0000256" key="7">
    <source>
        <dbReference type="ARBA" id="ARBA00022989"/>
    </source>
</evidence>
<organism evidence="12 13">
    <name type="scientific">Kluyveromyces dobzhanskii CBS 2104</name>
    <dbReference type="NCBI Taxonomy" id="1427455"/>
    <lineage>
        <taxon>Eukaryota</taxon>
        <taxon>Fungi</taxon>
        <taxon>Dikarya</taxon>
        <taxon>Ascomycota</taxon>
        <taxon>Saccharomycotina</taxon>
        <taxon>Saccharomycetes</taxon>
        <taxon>Saccharomycetales</taxon>
        <taxon>Saccharomycetaceae</taxon>
        <taxon>Kluyveromyces</taxon>
    </lineage>
</organism>
<feature type="compositionally biased region" description="Polar residues" evidence="11">
    <location>
        <begin position="946"/>
        <end position="955"/>
    </location>
</feature>